<accession>A0A1F7U2C2</accession>
<proteinExistence type="predicted"/>
<organism evidence="1 2">
    <name type="scientific">Candidatus Uhrbacteria bacterium RIFCSPHIGHO2_02_FULL_57_19</name>
    <dbReference type="NCBI Taxonomy" id="1802391"/>
    <lineage>
        <taxon>Bacteria</taxon>
        <taxon>Candidatus Uhriibacteriota</taxon>
    </lineage>
</organism>
<gene>
    <name evidence="1" type="ORF">A3D72_01100</name>
</gene>
<reference evidence="1 2" key="1">
    <citation type="journal article" date="2016" name="Nat. Commun.">
        <title>Thousands of microbial genomes shed light on interconnected biogeochemical processes in an aquifer system.</title>
        <authorList>
            <person name="Anantharaman K."/>
            <person name="Brown C.T."/>
            <person name="Hug L.A."/>
            <person name="Sharon I."/>
            <person name="Castelle C.J."/>
            <person name="Probst A.J."/>
            <person name="Thomas B.C."/>
            <person name="Singh A."/>
            <person name="Wilkins M.J."/>
            <person name="Karaoz U."/>
            <person name="Brodie E.L."/>
            <person name="Williams K.H."/>
            <person name="Hubbard S.S."/>
            <person name="Banfield J.F."/>
        </authorList>
    </citation>
    <scope>NUCLEOTIDE SEQUENCE [LARGE SCALE GENOMIC DNA]</scope>
</reference>
<comment type="caution">
    <text evidence="1">The sequence shown here is derived from an EMBL/GenBank/DDBJ whole genome shotgun (WGS) entry which is preliminary data.</text>
</comment>
<dbReference type="EMBL" id="MGDZ01000064">
    <property type="protein sequence ID" value="OGL72415.1"/>
    <property type="molecule type" value="Genomic_DNA"/>
</dbReference>
<evidence type="ECO:0008006" key="3">
    <source>
        <dbReference type="Google" id="ProtNLM"/>
    </source>
</evidence>
<sequence length="470" mass="53851">MKTVFIMLSRGFVARNILRTDTFRLIAERSDLRIVLFVPRNIPDYFREEFVRYPNVVLEESDDLEFGKFRKKVFEPMLQKMVYSDTARFFMRYGGRSTKANKSALSAWLGHLGATLIAKLPFFIPAFRWIEFHAFPDRAYGEFFDKYQPDLVVATAIKTKRDLAMMKETRRRGVSTVGMARSWDNLDRILIAFPPDRLIVQNEVMSELGVRLHKLRPESISVTGFPQFDLYQNPETYQPRDEFLRSLGLDPARRVVMFASEGVWAPYGPLVADLLAELVASKAFGEQCSLVVRPHFSDLSFEREGTPYDHLVGLPNVFVDQHFRSMKFFTDKWDPSFKEMKHLANELKHADVLVTYATTLAIESSIVDTPIVNINYRLPGEQVSDGPFFAMFYGSSHYSNVVRSGATRLVADREALIAAVRHYLQHPESERAERRACALRLTYRLDGKSGERVAHIILGALGCQGVIHNL</sequence>
<dbReference type="AlphaFoldDB" id="A0A1F7U2C2"/>
<dbReference type="SUPFAM" id="SSF53756">
    <property type="entry name" value="UDP-Glycosyltransferase/glycogen phosphorylase"/>
    <property type="match status" value="1"/>
</dbReference>
<evidence type="ECO:0000313" key="1">
    <source>
        <dbReference type="EMBL" id="OGL72415.1"/>
    </source>
</evidence>
<name>A0A1F7U2C2_9BACT</name>
<evidence type="ECO:0000313" key="2">
    <source>
        <dbReference type="Proteomes" id="UP000176303"/>
    </source>
</evidence>
<protein>
    <recommendedName>
        <fullName evidence="3">Glycosyltransferase subfamily 4-like N-terminal domain-containing protein</fullName>
    </recommendedName>
</protein>
<dbReference type="Proteomes" id="UP000176303">
    <property type="component" value="Unassembled WGS sequence"/>
</dbReference>
<dbReference type="STRING" id="1802391.A3D72_01100"/>